<organism evidence="7 8">
    <name type="scientific">Myceligenerans indicum</name>
    <dbReference type="NCBI Taxonomy" id="2593663"/>
    <lineage>
        <taxon>Bacteria</taxon>
        <taxon>Bacillati</taxon>
        <taxon>Actinomycetota</taxon>
        <taxon>Actinomycetes</taxon>
        <taxon>Micrococcales</taxon>
        <taxon>Promicromonosporaceae</taxon>
        <taxon>Myceligenerans</taxon>
    </lineage>
</organism>
<evidence type="ECO:0000259" key="6">
    <source>
        <dbReference type="Pfam" id="PF02057"/>
    </source>
</evidence>
<dbReference type="EC" id="3.2.1.46" evidence="2"/>
<feature type="domain" description="Glycosyl hydrolase family 59 catalytic" evidence="6">
    <location>
        <begin position="26"/>
        <end position="327"/>
    </location>
</feature>
<evidence type="ECO:0000256" key="1">
    <source>
        <dbReference type="ARBA" id="ARBA00005637"/>
    </source>
</evidence>
<dbReference type="InterPro" id="IPR001286">
    <property type="entry name" value="Glyco_hydro_59"/>
</dbReference>
<name>A0ABS1LQS3_9MICO</name>
<dbReference type="PANTHER" id="PTHR15172">
    <property type="entry name" value="GALACTOCEREBROSIDASE"/>
    <property type="match status" value="1"/>
</dbReference>
<dbReference type="RefSeq" id="WP_201850957.1">
    <property type="nucleotide sequence ID" value="NZ_JABBYC010000068.1"/>
</dbReference>
<dbReference type="Gene3D" id="3.20.20.70">
    <property type="entry name" value="Aldolase class I"/>
    <property type="match status" value="1"/>
</dbReference>
<reference evidence="7 8" key="1">
    <citation type="journal article" date="2021" name="Arch. Microbiol.">
        <title>Myceligenerans indicum sp. nov., an actinobacterium isolated from mangrove sediment of Sundarbans, India.</title>
        <authorList>
            <person name="Asha K."/>
            <person name="Bhadury P."/>
        </authorList>
    </citation>
    <scope>NUCLEOTIDE SEQUENCE [LARGE SCALE GENOMIC DNA]</scope>
    <source>
        <strain evidence="7 8">I2</strain>
    </source>
</reference>
<dbReference type="Pfam" id="PF02057">
    <property type="entry name" value="Glyco_hydro_59"/>
    <property type="match status" value="1"/>
</dbReference>
<dbReference type="SUPFAM" id="SSF51445">
    <property type="entry name" value="(Trans)glycosidases"/>
    <property type="match status" value="1"/>
</dbReference>
<dbReference type="EMBL" id="JABBYC010000068">
    <property type="protein sequence ID" value="MBL0888636.1"/>
    <property type="molecule type" value="Genomic_DNA"/>
</dbReference>
<evidence type="ECO:0000313" key="8">
    <source>
        <dbReference type="Proteomes" id="UP000675409"/>
    </source>
</evidence>
<dbReference type="PANTHER" id="PTHR15172:SF1">
    <property type="entry name" value="GALACTOCEREBROSIDASE"/>
    <property type="match status" value="1"/>
</dbReference>
<evidence type="ECO:0000313" key="7">
    <source>
        <dbReference type="EMBL" id="MBL0888636.1"/>
    </source>
</evidence>
<protein>
    <recommendedName>
        <fullName evidence="2">galactosylceramidase</fullName>
        <ecNumber evidence="2">3.2.1.46</ecNumber>
    </recommendedName>
    <alternativeName>
        <fullName evidence="5">Galactosylceramidase</fullName>
    </alternativeName>
</protein>
<keyword evidence="3" id="KW-0746">Sphingolipid metabolism</keyword>
<comment type="caution">
    <text evidence="7">The sequence shown here is derived from an EMBL/GenBank/DDBJ whole genome shotgun (WGS) entry which is preliminary data.</text>
</comment>
<evidence type="ECO:0000256" key="3">
    <source>
        <dbReference type="ARBA" id="ARBA00022919"/>
    </source>
</evidence>
<dbReference type="Gene3D" id="3.20.20.80">
    <property type="entry name" value="Glycosidases"/>
    <property type="match status" value="1"/>
</dbReference>
<keyword evidence="3" id="KW-0443">Lipid metabolism</keyword>
<keyword evidence="4" id="KW-0442">Lipid degradation</keyword>
<keyword evidence="8" id="KW-1185">Reference proteome</keyword>
<dbReference type="InterPro" id="IPR013785">
    <property type="entry name" value="Aldolase_TIM"/>
</dbReference>
<dbReference type="InterPro" id="IPR049161">
    <property type="entry name" value="GH59_cat"/>
</dbReference>
<evidence type="ECO:0000256" key="2">
    <source>
        <dbReference type="ARBA" id="ARBA00012657"/>
    </source>
</evidence>
<dbReference type="Proteomes" id="UP000675409">
    <property type="component" value="Unassembled WGS sequence"/>
</dbReference>
<evidence type="ECO:0000256" key="5">
    <source>
        <dbReference type="ARBA" id="ARBA00033098"/>
    </source>
</evidence>
<gene>
    <name evidence="7" type="ORF">HGK34_20540</name>
</gene>
<dbReference type="PRINTS" id="PR00850">
    <property type="entry name" value="GLHYDRLASE59"/>
</dbReference>
<dbReference type="InterPro" id="IPR017853">
    <property type="entry name" value="GH"/>
</dbReference>
<comment type="similarity">
    <text evidence="1">Belongs to the glycosyl hydrolase 59 family.</text>
</comment>
<sequence length="687" mass="74238">MLEITVVKDGGIQSVDLRPGVSDRRFDGIGAVNGGGATSVLLKDYPREQRDQILDLVFAPKFGASVSAMLVEVPGDGNSTQGSMPSHRHTRGDLEAHRGYTWWVMREAKRRNPALSLDAVAWSAPGWIGDGEFWSQDMADYYVSWAQILRDTHGLDLDAIGCRNEKGVSLHFAKCLRAALDEAGFGSVLLHAFDDWPADKFDFVEELRRDPEAVAAIDVIGAHVMYGTGVHAPAEVREWAGAMGKPIWNTEDHVYRSGYDCLIGIVKCFNENYLLSGATKVVLWYDVAGVYPTEPYAVEPAMIVAHEPWSGHYRVRDALWGYAHYGQFTELGWIYVDGACTFLDGGGSVVALRSADGDFSIVAETKDAAAVQRLRMHVPSDLAQGPVTIWRSDATEQFQHLGFVRIEDGTIEIDLAPNSVYSLSTTSGQRKGGFVDVPSSTPFPFPYRDTFAGYDDPGARGFLPRFTADIAGAFELVPAPGDVGTCLRQTVPAPTLSWAPDWRPYTIIGDGDWGDYEVSVSVLLEPGEGAAVMGRINHVGTGYGFIPRCYLFELTADGTCRLVSVNGKEDQRELVGDAEQRAVIAAAAGDGTGGERTLGKARATDAQGRWQRMTLRFAGADITALLDGEVILEAVDTTHQAGMVGLLAGVEPSFSRPRFADLVVKALGADDPAATAASGAQLYGRAS</sequence>
<accession>A0ABS1LQS3</accession>
<proteinExistence type="inferred from homology"/>
<evidence type="ECO:0000256" key="4">
    <source>
        <dbReference type="ARBA" id="ARBA00022963"/>
    </source>
</evidence>
<dbReference type="Gene3D" id="2.60.120.560">
    <property type="entry name" value="Exo-inulinase, domain 1"/>
    <property type="match status" value="1"/>
</dbReference>